<dbReference type="InterPro" id="IPR017592">
    <property type="entry name" value="Pilus_assmbl_Flp-typ_CpaB"/>
</dbReference>
<keyword evidence="3" id="KW-1185">Reference proteome</keyword>
<comment type="caution">
    <text evidence="2">The sequence shown here is derived from an EMBL/GenBank/DDBJ whole genome shotgun (WGS) entry which is preliminary data.</text>
</comment>
<feature type="domain" description="SAF" evidence="1">
    <location>
        <begin position="48"/>
        <end position="116"/>
    </location>
</feature>
<dbReference type="SMART" id="SM00858">
    <property type="entry name" value="SAF"/>
    <property type="match status" value="1"/>
</dbReference>
<evidence type="ECO:0000259" key="1">
    <source>
        <dbReference type="SMART" id="SM00858"/>
    </source>
</evidence>
<dbReference type="InterPro" id="IPR031571">
    <property type="entry name" value="RcpC_dom"/>
</dbReference>
<accession>A0ABV5JBQ5</accession>
<dbReference type="NCBIfam" id="TIGR03177">
    <property type="entry name" value="pilus_cpaB"/>
    <property type="match status" value="1"/>
</dbReference>
<gene>
    <name evidence="2" type="primary">cpaB</name>
    <name evidence="2" type="ORF">ACFFUT_03665</name>
</gene>
<dbReference type="InterPro" id="IPR013974">
    <property type="entry name" value="SAF"/>
</dbReference>
<name>A0ABV5JBQ5_9RHOB</name>
<sequence length="278" mass="30570">MRLIFGLVLILGIGLAGFAVYMAKGYMGTYQAELARERAARAAIVPTVDVYVVTREIKYGERVTVEDLRAVKWPETAIPEGTFHTMEEIFPEGEAKYRTAVRTIEKDEAVMQSKLTETGQIAGITSRLQPGMRAFTIDVDASTGVSGFLRPGHRVDVYWSGQSQNQEVTKLIDSGIDVIAIDQSANEERESARVARTVTVQITPQQVASLAQAQATGRLSLSLVGNNDDTLATAIEVDQNRLLGIVEQQRVEVEQERVCTIRTRRGAEVVEIPITCTN</sequence>
<evidence type="ECO:0000313" key="3">
    <source>
        <dbReference type="Proteomes" id="UP001589683"/>
    </source>
</evidence>
<proteinExistence type="predicted"/>
<dbReference type="Proteomes" id="UP001589683">
    <property type="component" value="Unassembled WGS sequence"/>
</dbReference>
<reference evidence="2 3" key="1">
    <citation type="submission" date="2024-09" db="EMBL/GenBank/DDBJ databases">
        <authorList>
            <person name="Sun Q."/>
            <person name="Mori K."/>
        </authorList>
    </citation>
    <scope>NUCLEOTIDE SEQUENCE [LARGE SCALE GENOMIC DNA]</scope>
    <source>
        <strain evidence="2 3">CECT 8726</strain>
    </source>
</reference>
<evidence type="ECO:0000313" key="2">
    <source>
        <dbReference type="EMBL" id="MFB9230884.1"/>
    </source>
</evidence>
<organism evidence="2 3">
    <name type="scientific">Pseudohalocynthiibacter aestuariivivens</name>
    <dbReference type="NCBI Taxonomy" id="1591409"/>
    <lineage>
        <taxon>Bacteria</taxon>
        <taxon>Pseudomonadati</taxon>
        <taxon>Pseudomonadota</taxon>
        <taxon>Alphaproteobacteria</taxon>
        <taxon>Rhodobacterales</taxon>
        <taxon>Paracoccaceae</taxon>
        <taxon>Pseudohalocynthiibacter</taxon>
    </lineage>
</organism>
<dbReference type="RefSeq" id="WP_213891119.1">
    <property type="nucleotide sequence ID" value="NZ_JAGFNU010000019.1"/>
</dbReference>
<dbReference type="Pfam" id="PF16976">
    <property type="entry name" value="RcpC"/>
    <property type="match status" value="1"/>
</dbReference>
<dbReference type="EMBL" id="JBHMEA010000008">
    <property type="protein sequence ID" value="MFB9230884.1"/>
    <property type="molecule type" value="Genomic_DNA"/>
</dbReference>
<protein>
    <submittedName>
        <fullName evidence="2">Flp pilus assembly protein CpaB</fullName>
    </submittedName>
</protein>
<dbReference type="Pfam" id="PF08666">
    <property type="entry name" value="SAF"/>
    <property type="match status" value="1"/>
</dbReference>
<dbReference type="CDD" id="cd11614">
    <property type="entry name" value="SAF_CpaB_FlgA_like"/>
    <property type="match status" value="1"/>
</dbReference>